<dbReference type="InterPro" id="IPR015943">
    <property type="entry name" value="WD40/YVTN_repeat-like_dom_sf"/>
</dbReference>
<evidence type="ECO:0000256" key="11">
    <source>
        <dbReference type="ARBA" id="ARBA00023163"/>
    </source>
</evidence>
<dbReference type="InterPro" id="IPR011123">
    <property type="entry name" value="Y_Y_Y"/>
</dbReference>
<dbReference type="SMART" id="SM00388">
    <property type="entry name" value="HisKA"/>
    <property type="match status" value="1"/>
</dbReference>
<dbReference type="InterPro" id="IPR001789">
    <property type="entry name" value="Sig_transdc_resp-reg_receiver"/>
</dbReference>
<keyword evidence="10" id="KW-0238">DNA-binding</keyword>
<evidence type="ECO:0000313" key="19">
    <source>
        <dbReference type="Proteomes" id="UP000223913"/>
    </source>
</evidence>
<dbReference type="Pfam" id="PF00512">
    <property type="entry name" value="HisKA"/>
    <property type="match status" value="1"/>
</dbReference>
<comment type="catalytic activity">
    <reaction evidence="1">
        <text>ATP + protein L-histidine = ADP + protein N-phospho-L-histidine.</text>
        <dbReference type="EC" id="2.7.13.3"/>
    </reaction>
</comment>
<dbReference type="EC" id="2.7.13.3" evidence="2"/>
<dbReference type="InterPro" id="IPR018062">
    <property type="entry name" value="HTH_AraC-typ_CS"/>
</dbReference>
<feature type="domain" description="Histidine kinase" evidence="16">
    <location>
        <begin position="901"/>
        <end position="1126"/>
    </location>
</feature>
<keyword evidence="4" id="KW-0808">Transferase</keyword>
<dbReference type="Gene3D" id="2.60.40.10">
    <property type="entry name" value="Immunoglobulins"/>
    <property type="match status" value="1"/>
</dbReference>
<dbReference type="GO" id="GO:0005524">
    <property type="term" value="F:ATP binding"/>
    <property type="evidence" value="ECO:0007669"/>
    <property type="project" value="UniProtKB-KW"/>
</dbReference>
<dbReference type="SUPFAM" id="SSF52172">
    <property type="entry name" value="CheY-like"/>
    <property type="match status" value="1"/>
</dbReference>
<keyword evidence="5" id="KW-0547">Nucleotide-binding</keyword>
<evidence type="ECO:0000256" key="4">
    <source>
        <dbReference type="ARBA" id="ARBA00022679"/>
    </source>
</evidence>
<dbReference type="Pfam" id="PF07494">
    <property type="entry name" value="Reg_prop"/>
    <property type="match status" value="8"/>
</dbReference>
<evidence type="ECO:0000259" key="15">
    <source>
        <dbReference type="PROSITE" id="PS01124"/>
    </source>
</evidence>
<evidence type="ECO:0000256" key="9">
    <source>
        <dbReference type="ARBA" id="ARBA00023015"/>
    </source>
</evidence>
<dbReference type="Pfam" id="PF02518">
    <property type="entry name" value="HATPase_c"/>
    <property type="match status" value="1"/>
</dbReference>
<feature type="domain" description="Response regulatory" evidence="17">
    <location>
        <begin position="1181"/>
        <end position="1296"/>
    </location>
</feature>
<keyword evidence="8" id="KW-0902">Two-component regulatory system</keyword>
<dbReference type="EMBL" id="PDUD01000061">
    <property type="protein sequence ID" value="PHN01167.1"/>
    <property type="molecule type" value="Genomic_DNA"/>
</dbReference>
<evidence type="ECO:0000256" key="5">
    <source>
        <dbReference type="ARBA" id="ARBA00022741"/>
    </source>
</evidence>
<organism evidence="18 19">
    <name type="scientific">Flavilitoribacter nigricans (strain ATCC 23147 / DSM 23189 / NBRC 102662 / NCIMB 1420 / SS-2)</name>
    <name type="common">Lewinella nigricans</name>
    <dbReference type="NCBI Taxonomy" id="1122177"/>
    <lineage>
        <taxon>Bacteria</taxon>
        <taxon>Pseudomonadati</taxon>
        <taxon>Bacteroidota</taxon>
        <taxon>Saprospiria</taxon>
        <taxon>Saprospirales</taxon>
        <taxon>Lewinellaceae</taxon>
        <taxon>Flavilitoribacter</taxon>
    </lineage>
</organism>
<dbReference type="OrthoDB" id="9797097at2"/>
<dbReference type="PROSITE" id="PS00041">
    <property type="entry name" value="HTH_ARAC_FAMILY_1"/>
    <property type="match status" value="1"/>
</dbReference>
<dbReference type="Gene3D" id="2.130.10.10">
    <property type="entry name" value="YVTN repeat-like/Quinoprotein amine dehydrogenase"/>
    <property type="match status" value="4"/>
</dbReference>
<keyword evidence="3 12" id="KW-0597">Phosphoprotein</keyword>
<dbReference type="SMART" id="SM00342">
    <property type="entry name" value="HTH_ARAC"/>
    <property type="match status" value="1"/>
</dbReference>
<protein>
    <recommendedName>
        <fullName evidence="2">histidine kinase</fullName>
        <ecNumber evidence="2">2.7.13.3</ecNumber>
    </recommendedName>
</protein>
<evidence type="ECO:0000256" key="13">
    <source>
        <dbReference type="SAM" id="Phobius"/>
    </source>
</evidence>
<keyword evidence="13" id="KW-0812">Transmembrane</keyword>
<gene>
    <name evidence="18" type="ORF">CRP01_38480</name>
</gene>
<dbReference type="FunFam" id="1.10.287.130:FF:000045">
    <property type="entry name" value="Two-component system sensor histidine kinase/response regulator"/>
    <property type="match status" value="1"/>
</dbReference>
<dbReference type="FunFam" id="3.30.565.10:FF:000037">
    <property type="entry name" value="Hybrid sensor histidine kinase/response regulator"/>
    <property type="match status" value="1"/>
</dbReference>
<dbReference type="Gene3D" id="1.10.287.130">
    <property type="match status" value="1"/>
</dbReference>
<evidence type="ECO:0000256" key="1">
    <source>
        <dbReference type="ARBA" id="ARBA00000085"/>
    </source>
</evidence>
<evidence type="ECO:0000259" key="17">
    <source>
        <dbReference type="PROSITE" id="PS50110"/>
    </source>
</evidence>
<dbReference type="InterPro" id="IPR003661">
    <property type="entry name" value="HisK_dim/P_dom"/>
</dbReference>
<dbReference type="CDD" id="cd00082">
    <property type="entry name" value="HisKA"/>
    <property type="match status" value="1"/>
</dbReference>
<dbReference type="SUPFAM" id="SSF63829">
    <property type="entry name" value="Calcium-dependent phosphotriesterase"/>
    <property type="match status" value="3"/>
</dbReference>
<dbReference type="Pfam" id="PF12833">
    <property type="entry name" value="HTH_18"/>
    <property type="match status" value="1"/>
</dbReference>
<evidence type="ECO:0000256" key="3">
    <source>
        <dbReference type="ARBA" id="ARBA00022553"/>
    </source>
</evidence>
<dbReference type="InterPro" id="IPR004358">
    <property type="entry name" value="Sig_transdc_His_kin-like_C"/>
</dbReference>
<feature type="signal peptide" evidence="14">
    <location>
        <begin position="1"/>
        <end position="22"/>
    </location>
</feature>
<keyword evidence="9" id="KW-0805">Transcription regulation</keyword>
<dbReference type="Gene3D" id="1.10.10.60">
    <property type="entry name" value="Homeodomain-like"/>
    <property type="match status" value="1"/>
</dbReference>
<keyword evidence="6" id="KW-0418">Kinase</keyword>
<feature type="transmembrane region" description="Helical" evidence="13">
    <location>
        <begin position="843"/>
        <end position="865"/>
    </location>
</feature>
<reference evidence="18 19" key="1">
    <citation type="submission" date="2017-10" db="EMBL/GenBank/DDBJ databases">
        <title>The draft genome sequence of Lewinella nigricans NBRC 102662.</title>
        <authorList>
            <person name="Wang K."/>
        </authorList>
    </citation>
    <scope>NUCLEOTIDE SEQUENCE [LARGE SCALE GENOMIC DNA]</scope>
    <source>
        <strain evidence="18 19">NBRC 102662</strain>
    </source>
</reference>
<dbReference type="InterPro" id="IPR011006">
    <property type="entry name" value="CheY-like_superfamily"/>
</dbReference>
<dbReference type="GO" id="GO:0000155">
    <property type="term" value="F:phosphorelay sensor kinase activity"/>
    <property type="evidence" value="ECO:0007669"/>
    <property type="project" value="InterPro"/>
</dbReference>
<dbReference type="SUPFAM" id="SSF46689">
    <property type="entry name" value="Homeodomain-like"/>
    <property type="match status" value="1"/>
</dbReference>
<dbReference type="SMART" id="SM00448">
    <property type="entry name" value="REC"/>
    <property type="match status" value="1"/>
</dbReference>
<evidence type="ECO:0000259" key="16">
    <source>
        <dbReference type="PROSITE" id="PS50109"/>
    </source>
</evidence>
<dbReference type="Pfam" id="PF00072">
    <property type="entry name" value="Response_reg"/>
    <property type="match status" value="1"/>
</dbReference>
<keyword evidence="14" id="KW-0732">Signal</keyword>
<dbReference type="PROSITE" id="PS50109">
    <property type="entry name" value="HIS_KIN"/>
    <property type="match status" value="1"/>
</dbReference>
<dbReference type="GO" id="GO:0003700">
    <property type="term" value="F:DNA-binding transcription factor activity"/>
    <property type="evidence" value="ECO:0007669"/>
    <property type="project" value="InterPro"/>
</dbReference>
<feature type="modified residue" description="4-aspartylphosphate" evidence="12">
    <location>
        <position position="1229"/>
    </location>
</feature>
<keyword evidence="19" id="KW-1185">Reference proteome</keyword>
<dbReference type="InterPro" id="IPR036890">
    <property type="entry name" value="HATPase_C_sf"/>
</dbReference>
<dbReference type="InterPro" id="IPR003594">
    <property type="entry name" value="HATPase_dom"/>
</dbReference>
<dbReference type="Pfam" id="PF07495">
    <property type="entry name" value="Y_Y_Y"/>
    <property type="match status" value="1"/>
</dbReference>
<evidence type="ECO:0000313" key="18">
    <source>
        <dbReference type="EMBL" id="PHN01167.1"/>
    </source>
</evidence>
<proteinExistence type="predicted"/>
<dbReference type="GO" id="GO:0043565">
    <property type="term" value="F:sequence-specific DNA binding"/>
    <property type="evidence" value="ECO:0007669"/>
    <property type="project" value="InterPro"/>
</dbReference>
<dbReference type="InterPro" id="IPR036097">
    <property type="entry name" value="HisK_dim/P_sf"/>
</dbReference>
<evidence type="ECO:0000256" key="8">
    <source>
        <dbReference type="ARBA" id="ARBA00023012"/>
    </source>
</evidence>
<name>A0A2D0MY77_FLAN2</name>
<dbReference type="PRINTS" id="PR00344">
    <property type="entry name" value="BCTRLSENSOR"/>
</dbReference>
<keyword evidence="11" id="KW-0804">Transcription</keyword>
<evidence type="ECO:0000256" key="6">
    <source>
        <dbReference type="ARBA" id="ARBA00022777"/>
    </source>
</evidence>
<dbReference type="PANTHER" id="PTHR43547:SF2">
    <property type="entry name" value="HYBRID SIGNAL TRANSDUCTION HISTIDINE KINASE C"/>
    <property type="match status" value="1"/>
</dbReference>
<feature type="domain" description="HTH araC/xylS-type" evidence="15">
    <location>
        <begin position="1328"/>
        <end position="1425"/>
    </location>
</feature>
<keyword evidence="13" id="KW-0472">Membrane</keyword>
<dbReference type="Gene3D" id="3.30.565.10">
    <property type="entry name" value="Histidine kinase-like ATPase, C-terminal domain"/>
    <property type="match status" value="1"/>
</dbReference>
<dbReference type="InterPro" id="IPR009057">
    <property type="entry name" value="Homeodomain-like_sf"/>
</dbReference>
<dbReference type="InterPro" id="IPR018060">
    <property type="entry name" value="HTH_AraC"/>
</dbReference>
<dbReference type="PROSITE" id="PS01124">
    <property type="entry name" value="HTH_ARAC_FAMILY_2"/>
    <property type="match status" value="1"/>
</dbReference>
<evidence type="ECO:0000256" key="7">
    <source>
        <dbReference type="ARBA" id="ARBA00022840"/>
    </source>
</evidence>
<dbReference type="CDD" id="cd17574">
    <property type="entry name" value="REC_OmpR"/>
    <property type="match status" value="1"/>
</dbReference>
<evidence type="ECO:0000256" key="2">
    <source>
        <dbReference type="ARBA" id="ARBA00012438"/>
    </source>
</evidence>
<keyword evidence="7" id="KW-0067">ATP-binding</keyword>
<keyword evidence="13" id="KW-1133">Transmembrane helix</keyword>
<evidence type="ECO:0000256" key="10">
    <source>
        <dbReference type="ARBA" id="ARBA00023125"/>
    </source>
</evidence>
<dbReference type="PANTHER" id="PTHR43547">
    <property type="entry name" value="TWO-COMPONENT HISTIDINE KINASE"/>
    <property type="match status" value="1"/>
</dbReference>
<feature type="chain" id="PRO_5012745312" description="histidine kinase" evidence="14">
    <location>
        <begin position="23"/>
        <end position="1425"/>
    </location>
</feature>
<comment type="caution">
    <text evidence="18">The sequence shown here is derived from an EMBL/GenBank/DDBJ whole genome shotgun (WGS) entry which is preliminary data.</text>
</comment>
<dbReference type="PROSITE" id="PS50110">
    <property type="entry name" value="RESPONSE_REGULATORY"/>
    <property type="match status" value="1"/>
</dbReference>
<dbReference type="RefSeq" id="WP_099155427.1">
    <property type="nucleotide sequence ID" value="NZ_PDUD01000061.1"/>
</dbReference>
<accession>A0A2D0MY77</accession>
<dbReference type="Proteomes" id="UP000223913">
    <property type="component" value="Unassembled WGS sequence"/>
</dbReference>
<evidence type="ECO:0000256" key="12">
    <source>
        <dbReference type="PROSITE-ProRule" id="PRU00169"/>
    </source>
</evidence>
<sequence>MRLIRATISILLICGLISRSTAQEKPFHFEQFPSNVILSHNSITAVMQDHQGFLWLGTWSGLMKYDGYEVKQYKQEPGNINGLESNKITTLFEDSRQRLWVGTRNSGLYLYDRGADRFIQFKHQPDDMNSLSDNNVWSIFEDHFGQFWIGTEKGLNLFQPDERHFIHFTHHPSDSRSISHDFVYSICETPDGVLWIGTENGLNRMVRTADGQVDYFVPYTLLPEGKSVSDYPYALPNYIFKVQAVKGVKSGLWIGTKAGLKRMDYSSENLRDYTVQSLQLHGSNPNTLNNSFVLDLVEDQNNSLWIATLNGLHLLDKDSGRLQRFISDGNHPNILSNNSVRALSIDRSDNLWIGTEGGLHQLDLSAKPFTTIRPDISENVSNQVITSIKNAVGSAGIWVGTRGGGLNYFPIRDGKIREELVRHFYLQLPNAPETADFISDLHIDDAGNLWISTLGSGVVKTKEAEVLAGGSAITQLQQYAAADGLDNLHDEHLMTISGSTSGDTWLGAWDKGLLRYDPENDRFFNYKTSADFSVNFEAFPNVQIFEQRINGRDILWVGTRGGGLLKLAFDRSNNLLTLLDNYRYQIDQPGSISNNFINCIFLDRDGDLWIGTENGLNKWNPINNTFSYTLEKDGLPSGIIQSIQEDNAGQIWISTQSGISRITKRPETNNYYIKNFDPFIDLQSNFFYAAASSITPAGEILFGGAYGLTSFPPEQIRLDSVAPKVALTEFRLFNREIPVGELADGRTILEQSIGQTQHLELSHKDNVISFAFVGLQFSNPQKLKYAYKLEGFDNDWIYTDADQRIAHYTNLPYDDFTFRVKAANSDGFWSEPISLELTIHPPFWLTGWAYLLYFLLFSGILYGALKITRMRANLQHSLQLERLEREKLEEVNQIKLSFFTNISHELRTPLTLIISPLEQWIKERKADRKLHNSYVRMYYNANRLLTMINQLLDIRKSESGLMKLKVAEGDLVKFVKEVTLSFKGLARQRKIDLQFSSEVADLFVWYDRDHLEKVLFNLLSNAFKFTPEDGFIKVRLMEAAAEQAGQCARIVVQVTDSGRGIPQDQIPFVFDRFYQVEQNKDKTRQGGTGIGLALAKTIIEQHHGDIWVESREQEGSSFFFSLPMGNAHFSEDERIPGFQDSENISHYLAADKIADELKEDTLGPLPSAAPAMVTTKADRPTLLIVEDNPDIRAYLRENLEADYDIKEAENGKEGLEKALEAPPDLILADIAMPVMDGIEMCGRIKSDIHTSHVPVILLTARTSLIFKVDGLETGADDYITKPFNMRLLSIRIRNLIQSRRKLKDTFANNFDLSPSGVVMNELDDKFLNQIKKVIENNIDDSTFSVEQLASALFMNRMQLYRKLKALTGKSPNKIIRSFRLQRAAQLLETKQYNVSDVTYMVGYNDLKSFREQFKKEFGRSPSEYV</sequence>
<dbReference type="InterPro" id="IPR005467">
    <property type="entry name" value="His_kinase_dom"/>
</dbReference>
<dbReference type="SUPFAM" id="SSF47384">
    <property type="entry name" value="Homodimeric domain of signal transducing histidine kinase"/>
    <property type="match status" value="1"/>
</dbReference>
<evidence type="ECO:0000256" key="14">
    <source>
        <dbReference type="SAM" id="SignalP"/>
    </source>
</evidence>
<dbReference type="SMART" id="SM00387">
    <property type="entry name" value="HATPase_c"/>
    <property type="match status" value="1"/>
</dbReference>
<dbReference type="InterPro" id="IPR011110">
    <property type="entry name" value="Reg_prop"/>
</dbReference>
<dbReference type="InterPro" id="IPR013783">
    <property type="entry name" value="Ig-like_fold"/>
</dbReference>
<dbReference type="SUPFAM" id="SSF55874">
    <property type="entry name" value="ATPase domain of HSP90 chaperone/DNA topoisomerase II/histidine kinase"/>
    <property type="match status" value="1"/>
</dbReference>
<dbReference type="FunFam" id="2.60.40.10:FF:000791">
    <property type="entry name" value="Two-component system sensor histidine kinase/response regulator"/>
    <property type="match status" value="1"/>
</dbReference>
<dbReference type="Gene3D" id="3.40.50.2300">
    <property type="match status" value="1"/>
</dbReference>